<evidence type="ECO:0000256" key="4">
    <source>
        <dbReference type="ARBA" id="ARBA00023136"/>
    </source>
</evidence>
<proteinExistence type="inferred from homology"/>
<dbReference type="GO" id="GO:0016020">
    <property type="term" value="C:membrane"/>
    <property type="evidence" value="ECO:0007669"/>
    <property type="project" value="UniProtKB-SubCell"/>
</dbReference>
<evidence type="ECO:0000256" key="1">
    <source>
        <dbReference type="ARBA" id="ARBA00004141"/>
    </source>
</evidence>
<dbReference type="Proteomes" id="UP001172159">
    <property type="component" value="Unassembled WGS sequence"/>
</dbReference>
<comment type="subcellular location">
    <subcellularLocation>
        <location evidence="1">Membrane</location>
        <topology evidence="1">Multi-pass membrane protein</topology>
    </subcellularLocation>
</comment>
<organism evidence="9 10">
    <name type="scientific">Apiosordaria backusii</name>
    <dbReference type="NCBI Taxonomy" id="314023"/>
    <lineage>
        <taxon>Eukaryota</taxon>
        <taxon>Fungi</taxon>
        <taxon>Dikarya</taxon>
        <taxon>Ascomycota</taxon>
        <taxon>Pezizomycotina</taxon>
        <taxon>Sordariomycetes</taxon>
        <taxon>Sordariomycetidae</taxon>
        <taxon>Sordariales</taxon>
        <taxon>Lasiosphaeriaceae</taxon>
        <taxon>Apiosordaria</taxon>
    </lineage>
</organism>
<feature type="domain" description="Rhodopsin" evidence="8">
    <location>
        <begin position="75"/>
        <end position="189"/>
    </location>
</feature>
<feature type="region of interest" description="Disordered" evidence="6">
    <location>
        <begin position="315"/>
        <end position="337"/>
    </location>
</feature>
<feature type="compositionally biased region" description="Polar residues" evidence="6">
    <location>
        <begin position="1"/>
        <end position="10"/>
    </location>
</feature>
<keyword evidence="3 7" id="KW-1133">Transmembrane helix</keyword>
<feature type="compositionally biased region" description="Low complexity" evidence="6">
    <location>
        <begin position="16"/>
        <end position="34"/>
    </location>
</feature>
<comment type="similarity">
    <text evidence="5">Belongs to the SAT4 family.</text>
</comment>
<protein>
    <recommendedName>
        <fullName evidence="8">Rhodopsin domain-containing protein</fullName>
    </recommendedName>
</protein>
<dbReference type="EMBL" id="JAUKTV010000018">
    <property type="protein sequence ID" value="KAK0708884.1"/>
    <property type="molecule type" value="Genomic_DNA"/>
</dbReference>
<dbReference type="AlphaFoldDB" id="A0AA40A415"/>
<accession>A0AA40A415</accession>
<evidence type="ECO:0000313" key="10">
    <source>
        <dbReference type="Proteomes" id="UP001172159"/>
    </source>
</evidence>
<comment type="caution">
    <text evidence="9">The sequence shown here is derived from an EMBL/GenBank/DDBJ whole genome shotgun (WGS) entry which is preliminary data.</text>
</comment>
<evidence type="ECO:0000256" key="3">
    <source>
        <dbReference type="ARBA" id="ARBA00022989"/>
    </source>
</evidence>
<evidence type="ECO:0000256" key="2">
    <source>
        <dbReference type="ARBA" id="ARBA00022692"/>
    </source>
</evidence>
<evidence type="ECO:0000256" key="6">
    <source>
        <dbReference type="SAM" id="MobiDB-lite"/>
    </source>
</evidence>
<feature type="transmembrane region" description="Helical" evidence="7">
    <location>
        <begin position="56"/>
        <end position="86"/>
    </location>
</feature>
<dbReference type="PANTHER" id="PTHR33048:SF42">
    <property type="entry name" value="INTEGRAL MEMBRANE PROTEIN"/>
    <property type="match status" value="1"/>
</dbReference>
<feature type="region of interest" description="Disordered" evidence="6">
    <location>
        <begin position="1"/>
        <end position="34"/>
    </location>
</feature>
<dbReference type="InterPro" id="IPR052337">
    <property type="entry name" value="SAT4-like"/>
</dbReference>
<reference evidence="9" key="1">
    <citation type="submission" date="2023-06" db="EMBL/GenBank/DDBJ databases">
        <title>Genome-scale phylogeny and comparative genomics of the fungal order Sordariales.</title>
        <authorList>
            <consortium name="Lawrence Berkeley National Laboratory"/>
            <person name="Hensen N."/>
            <person name="Bonometti L."/>
            <person name="Westerberg I."/>
            <person name="Brannstrom I.O."/>
            <person name="Guillou S."/>
            <person name="Cros-Aarteil S."/>
            <person name="Calhoun S."/>
            <person name="Haridas S."/>
            <person name="Kuo A."/>
            <person name="Mondo S."/>
            <person name="Pangilinan J."/>
            <person name="Riley R."/>
            <person name="Labutti K."/>
            <person name="Andreopoulos B."/>
            <person name="Lipzen A."/>
            <person name="Chen C."/>
            <person name="Yanf M."/>
            <person name="Daum C."/>
            <person name="Ng V."/>
            <person name="Clum A."/>
            <person name="Steindorff A."/>
            <person name="Ohm R."/>
            <person name="Martin F."/>
            <person name="Silar P."/>
            <person name="Natvig D."/>
            <person name="Lalanne C."/>
            <person name="Gautier V."/>
            <person name="Ament-Velasquez S.L."/>
            <person name="Kruys A."/>
            <person name="Hutchinson M.I."/>
            <person name="Powell A.J."/>
            <person name="Barry K."/>
            <person name="Miller A.N."/>
            <person name="Grigoriev I.V."/>
            <person name="Debuchy R."/>
            <person name="Gladieux P."/>
            <person name="Thoren M.H."/>
            <person name="Johannesson H."/>
        </authorList>
    </citation>
    <scope>NUCLEOTIDE SEQUENCE</scope>
    <source>
        <strain evidence="9">CBS 540.89</strain>
    </source>
</reference>
<evidence type="ECO:0000256" key="5">
    <source>
        <dbReference type="ARBA" id="ARBA00038359"/>
    </source>
</evidence>
<gene>
    <name evidence="9" type="ORF">B0T21DRAFT_387589</name>
</gene>
<sequence length="364" mass="40195">MNDLSTSNATFPFFPTNDNDTNSGTSTRSRNGTEFPGFFFGPGRLRYGDLGPTTRVSVWVLCGASLLFLLLRLALLGSAITTNLAIDLGYGKHVWQIPFRNLNDMFLIGQITVTLAICSQAWSKTSFAISLLMIHDGIHGKTRVFIWFAIVSMNMLFGVSAMLFWVGCTPLEKAWHPFMRGTCWSPNVIITYGIFASGMPLSSTLSTQLLLHDTLLMSLNNSLLGCHGLGLGHHPLEDHYEPADADKGEDWRGAGNDAAASAFIKCSSLPELGGRDFPHDGVTLVIWGNAEAAVTIMAASVPMLRALVRTVRPSQRRHYYSSHSQSRRTERSSRRVYYNKPRRDLVTMTGSTWTGGTSNRTYTQ</sequence>
<keyword evidence="10" id="KW-1185">Reference proteome</keyword>
<evidence type="ECO:0000259" key="8">
    <source>
        <dbReference type="Pfam" id="PF20684"/>
    </source>
</evidence>
<dbReference type="PANTHER" id="PTHR33048">
    <property type="entry name" value="PTH11-LIKE INTEGRAL MEMBRANE PROTEIN (AFU_ORTHOLOGUE AFUA_5G11245)"/>
    <property type="match status" value="1"/>
</dbReference>
<dbReference type="Pfam" id="PF20684">
    <property type="entry name" value="Fung_rhodopsin"/>
    <property type="match status" value="1"/>
</dbReference>
<dbReference type="InterPro" id="IPR049326">
    <property type="entry name" value="Rhodopsin_dom_fungi"/>
</dbReference>
<name>A0AA40A415_9PEZI</name>
<feature type="transmembrane region" description="Helical" evidence="7">
    <location>
        <begin position="187"/>
        <end position="211"/>
    </location>
</feature>
<evidence type="ECO:0000256" key="7">
    <source>
        <dbReference type="SAM" id="Phobius"/>
    </source>
</evidence>
<keyword evidence="2 7" id="KW-0812">Transmembrane</keyword>
<keyword evidence="4 7" id="KW-0472">Membrane</keyword>
<evidence type="ECO:0000313" key="9">
    <source>
        <dbReference type="EMBL" id="KAK0708884.1"/>
    </source>
</evidence>
<feature type="transmembrane region" description="Helical" evidence="7">
    <location>
        <begin position="144"/>
        <end position="167"/>
    </location>
</feature>